<keyword evidence="3 6" id="KW-0812">Transmembrane</keyword>
<comment type="subunit">
    <text evidence="6">HflC and HflK may interact to form a multimeric complex.</text>
</comment>
<dbReference type="STRING" id="485915.Dret_0486"/>
<dbReference type="EMBL" id="CP001734">
    <property type="protein sequence ID" value="ACV67783.1"/>
    <property type="molecule type" value="Genomic_DNA"/>
</dbReference>
<dbReference type="HOGENOM" id="CLU_039173_0_1_7"/>
<dbReference type="eggNOG" id="COG0330">
    <property type="taxonomic scope" value="Bacteria"/>
</dbReference>
<protein>
    <recommendedName>
        <fullName evidence="6">Protein HflK</fullName>
    </recommendedName>
</protein>
<evidence type="ECO:0000256" key="1">
    <source>
        <dbReference type="ARBA" id="ARBA00004167"/>
    </source>
</evidence>
<dbReference type="PANTHER" id="PTHR43327:SF2">
    <property type="entry name" value="MODULATOR OF FTSH PROTEASE HFLK"/>
    <property type="match status" value="1"/>
</dbReference>
<feature type="transmembrane region" description="Helical" evidence="6">
    <location>
        <begin position="43"/>
        <end position="64"/>
    </location>
</feature>
<feature type="domain" description="Band 7" evidence="8">
    <location>
        <begin position="59"/>
        <end position="241"/>
    </location>
</feature>
<gene>
    <name evidence="9" type="ordered locus">Dret_0486</name>
</gene>
<evidence type="ECO:0000256" key="3">
    <source>
        <dbReference type="ARBA" id="ARBA00022692"/>
    </source>
</evidence>
<dbReference type="CDD" id="cd03404">
    <property type="entry name" value="SPFH_HflK"/>
    <property type="match status" value="1"/>
</dbReference>
<dbReference type="KEGG" id="drt:Dret_0486"/>
<comment type="subcellular location">
    <subcellularLocation>
        <location evidence="1">Membrane</location>
        <topology evidence="1">Single-pass membrane protein</topology>
    </subcellularLocation>
</comment>
<dbReference type="GO" id="GO:0016020">
    <property type="term" value="C:membrane"/>
    <property type="evidence" value="ECO:0007669"/>
    <property type="project" value="UniProtKB-SubCell"/>
</dbReference>
<dbReference type="InterPro" id="IPR001107">
    <property type="entry name" value="Band_7"/>
</dbReference>
<dbReference type="SMART" id="SM00244">
    <property type="entry name" value="PHB"/>
    <property type="match status" value="1"/>
</dbReference>
<comment type="similarity">
    <text evidence="2 6">Belongs to the band 7/mec-2 family. HflK subfamily.</text>
</comment>
<feature type="region of interest" description="Disordered" evidence="7">
    <location>
        <begin position="1"/>
        <end position="27"/>
    </location>
</feature>
<dbReference type="Proteomes" id="UP000001052">
    <property type="component" value="Chromosome"/>
</dbReference>
<dbReference type="AlphaFoldDB" id="C8X0F8"/>
<name>C8X0F8_DESRD</name>
<sequence>MNWDWEKLQERRQRQQGGSGGGPQMPQFDWEEKLRKFKNFKGSGIKVGILLALLLWATTGIYIVEPAEVGVVQRFGAFSRMTQPGPHYHLPFPIETVQTPAVSQVNRIEIGFRGAGEPGSYSQTQFRQIPEEALMLTGDENIISVQFIVQYQIKNARNYLFNIVEQHKSVKDAAEAAMREVIGRNRIDTALTEGKTEIQNDTRGLLQEILDSYNSGISVVAVQMQDVHPPDQVVDAFKDVASAREDKTRFINEAQAYRNDIIPRTRGDVAEITREAEAFKESKIRQAKGDSARFLKLLAEYKKAEAITSERLYLETMEKVLANPSTEKTIISKDAMESVVPYLPLERLPRSGRNTQAGGGK</sequence>
<evidence type="ECO:0000256" key="5">
    <source>
        <dbReference type="ARBA" id="ARBA00023136"/>
    </source>
</evidence>
<keyword evidence="5 6" id="KW-0472">Membrane</keyword>
<accession>C8X0F8</accession>
<evidence type="ECO:0000256" key="6">
    <source>
        <dbReference type="RuleBase" id="RU364113"/>
    </source>
</evidence>
<keyword evidence="4 6" id="KW-1133">Transmembrane helix</keyword>
<evidence type="ECO:0000256" key="4">
    <source>
        <dbReference type="ARBA" id="ARBA00022989"/>
    </source>
</evidence>
<evidence type="ECO:0000313" key="9">
    <source>
        <dbReference type="EMBL" id="ACV67783.1"/>
    </source>
</evidence>
<evidence type="ECO:0000256" key="7">
    <source>
        <dbReference type="SAM" id="MobiDB-lite"/>
    </source>
</evidence>
<keyword evidence="10" id="KW-1185">Reference proteome</keyword>
<dbReference type="InterPro" id="IPR036013">
    <property type="entry name" value="Band_7/SPFH_dom_sf"/>
</dbReference>
<comment type="function">
    <text evidence="6">HflC and HflK could encode or regulate a protease.</text>
</comment>
<feature type="compositionally biased region" description="Basic and acidic residues" evidence="7">
    <location>
        <begin position="1"/>
        <end position="13"/>
    </location>
</feature>
<dbReference type="Gene3D" id="3.30.479.30">
    <property type="entry name" value="Band 7 domain"/>
    <property type="match status" value="1"/>
</dbReference>
<dbReference type="InterPro" id="IPR050710">
    <property type="entry name" value="Band7/mec-2_domain"/>
</dbReference>
<reference evidence="10" key="1">
    <citation type="submission" date="2009-09" db="EMBL/GenBank/DDBJ databases">
        <title>The complete chromosome of Desulfohalobium retbaense DSM 5692.</title>
        <authorList>
            <consortium name="US DOE Joint Genome Institute (JGI-PGF)"/>
            <person name="Lucas S."/>
            <person name="Copeland A."/>
            <person name="Lapidus A."/>
            <person name="Glavina del Rio T."/>
            <person name="Dalin E."/>
            <person name="Tice H."/>
            <person name="Bruce D."/>
            <person name="Goodwin L."/>
            <person name="Pitluck S."/>
            <person name="Kyrpides N."/>
            <person name="Mavromatis K."/>
            <person name="Ivanova N."/>
            <person name="Mikhailova N."/>
            <person name="Munk A.C."/>
            <person name="Brettin T."/>
            <person name="Detter J.C."/>
            <person name="Han C."/>
            <person name="Tapia R."/>
            <person name="Larimer F."/>
            <person name="Land M."/>
            <person name="Hauser L."/>
            <person name="Markowitz V."/>
            <person name="Cheng J.-F."/>
            <person name="Hugenholtz P."/>
            <person name="Woyke T."/>
            <person name="Wu D."/>
            <person name="Spring S."/>
            <person name="Klenk H.-P."/>
            <person name="Eisen J.A."/>
        </authorList>
    </citation>
    <scope>NUCLEOTIDE SEQUENCE [LARGE SCALE GENOMIC DNA]</scope>
    <source>
        <strain evidence="10">DSM 5692</strain>
    </source>
</reference>
<evidence type="ECO:0000256" key="2">
    <source>
        <dbReference type="ARBA" id="ARBA00006971"/>
    </source>
</evidence>
<dbReference type="SUPFAM" id="SSF117892">
    <property type="entry name" value="Band 7/SPFH domain"/>
    <property type="match status" value="1"/>
</dbReference>
<dbReference type="PANTHER" id="PTHR43327">
    <property type="entry name" value="STOMATIN-LIKE PROTEIN 2, MITOCHONDRIAL"/>
    <property type="match status" value="1"/>
</dbReference>
<dbReference type="OrthoDB" id="9779595at2"/>
<dbReference type="Pfam" id="PF01145">
    <property type="entry name" value="Band_7"/>
    <property type="match status" value="1"/>
</dbReference>
<reference evidence="9 10" key="2">
    <citation type="journal article" date="2010" name="Stand. Genomic Sci.">
        <title>Complete genome sequence of Desulfohalobium retbaense type strain (HR(100)).</title>
        <authorList>
            <person name="Spring S."/>
            <person name="Nolan M."/>
            <person name="Lapidus A."/>
            <person name="Glavina Del Rio T."/>
            <person name="Copeland A."/>
            <person name="Tice H."/>
            <person name="Cheng J.F."/>
            <person name="Lucas S."/>
            <person name="Land M."/>
            <person name="Chen F."/>
            <person name="Bruce D."/>
            <person name="Goodwin L."/>
            <person name="Pitluck S."/>
            <person name="Ivanova N."/>
            <person name="Mavromatis K."/>
            <person name="Mikhailova N."/>
            <person name="Pati A."/>
            <person name="Chen A."/>
            <person name="Palaniappan K."/>
            <person name="Hauser L."/>
            <person name="Chang Y.J."/>
            <person name="Jeffries C.D."/>
            <person name="Munk C."/>
            <person name="Kiss H."/>
            <person name="Chain P."/>
            <person name="Han C."/>
            <person name="Brettin T."/>
            <person name="Detter J.C."/>
            <person name="Schuler E."/>
            <person name="Goker M."/>
            <person name="Rohde M."/>
            <person name="Bristow J."/>
            <person name="Eisen J.A."/>
            <person name="Markowitz V."/>
            <person name="Hugenholtz P."/>
            <person name="Kyrpides N.C."/>
            <person name="Klenk H.P."/>
        </authorList>
    </citation>
    <scope>NUCLEOTIDE SEQUENCE [LARGE SCALE GENOMIC DNA]</scope>
    <source>
        <strain evidence="9 10">DSM 5692</strain>
    </source>
</reference>
<proteinExistence type="inferred from homology"/>
<dbReference type="RefSeq" id="WP_015750941.1">
    <property type="nucleotide sequence ID" value="NC_013223.1"/>
</dbReference>
<evidence type="ECO:0000313" key="10">
    <source>
        <dbReference type="Proteomes" id="UP000001052"/>
    </source>
</evidence>
<dbReference type="InterPro" id="IPR010201">
    <property type="entry name" value="HflK"/>
</dbReference>
<evidence type="ECO:0000259" key="8">
    <source>
        <dbReference type="SMART" id="SM00244"/>
    </source>
</evidence>
<dbReference type="NCBIfam" id="TIGR01933">
    <property type="entry name" value="hflK"/>
    <property type="match status" value="1"/>
</dbReference>
<organism evidence="9 10">
    <name type="scientific">Desulfohalobium retbaense (strain ATCC 49708 / DSM 5692 / JCM 16813 / HR100)</name>
    <dbReference type="NCBI Taxonomy" id="485915"/>
    <lineage>
        <taxon>Bacteria</taxon>
        <taxon>Pseudomonadati</taxon>
        <taxon>Thermodesulfobacteriota</taxon>
        <taxon>Desulfovibrionia</taxon>
        <taxon>Desulfovibrionales</taxon>
        <taxon>Desulfohalobiaceae</taxon>
        <taxon>Desulfohalobium</taxon>
    </lineage>
</organism>